<dbReference type="STRING" id="3775.A0A1Q3C2I9"/>
<feature type="compositionally biased region" description="Basic and acidic residues" evidence="1">
    <location>
        <begin position="27"/>
        <end position="40"/>
    </location>
</feature>
<protein>
    <submittedName>
        <fullName evidence="2">Uncharacterized protein</fullName>
    </submittedName>
</protein>
<feature type="compositionally biased region" description="Polar residues" evidence="1">
    <location>
        <begin position="73"/>
        <end position="104"/>
    </location>
</feature>
<dbReference type="EMBL" id="BDDD01001212">
    <property type="protein sequence ID" value="GAV74263.1"/>
    <property type="molecule type" value="Genomic_DNA"/>
</dbReference>
<feature type="compositionally biased region" description="Basic and acidic residues" evidence="1">
    <location>
        <begin position="1"/>
        <end position="12"/>
    </location>
</feature>
<evidence type="ECO:0000313" key="2">
    <source>
        <dbReference type="EMBL" id="GAV74263.1"/>
    </source>
</evidence>
<feature type="non-terminal residue" evidence="2">
    <location>
        <position position="1"/>
    </location>
</feature>
<gene>
    <name evidence="2" type="ORF">CFOL_v3_17743</name>
</gene>
<evidence type="ECO:0000256" key="1">
    <source>
        <dbReference type="SAM" id="MobiDB-lite"/>
    </source>
</evidence>
<reference evidence="3" key="1">
    <citation type="submission" date="2016-04" db="EMBL/GenBank/DDBJ databases">
        <title>Cephalotus genome sequencing.</title>
        <authorList>
            <person name="Fukushima K."/>
            <person name="Hasebe M."/>
            <person name="Fang X."/>
        </authorList>
    </citation>
    <scope>NUCLEOTIDE SEQUENCE [LARGE SCALE GENOMIC DNA]</scope>
    <source>
        <strain evidence="3">cv. St1</strain>
    </source>
</reference>
<sequence>SNLFFNRDEREGTTAVRRRGRPRKRHNIEGKRLFDGHSSSEEPESISASDQEDAQDEVEKQDEEDEEAPLIQSIRSSSKLRQLRVSESAQYNLVSPRTSGNKNA</sequence>
<feature type="compositionally biased region" description="Basic residues" evidence="1">
    <location>
        <begin position="16"/>
        <end position="26"/>
    </location>
</feature>
<keyword evidence="3" id="KW-1185">Reference proteome</keyword>
<proteinExistence type="predicted"/>
<dbReference type="AlphaFoldDB" id="A0A1Q3C2I9"/>
<dbReference type="InParanoid" id="A0A1Q3C2I9"/>
<feature type="region of interest" description="Disordered" evidence="1">
    <location>
        <begin position="1"/>
        <end position="104"/>
    </location>
</feature>
<dbReference type="Proteomes" id="UP000187406">
    <property type="component" value="Unassembled WGS sequence"/>
</dbReference>
<name>A0A1Q3C2I9_CEPFO</name>
<evidence type="ECO:0000313" key="3">
    <source>
        <dbReference type="Proteomes" id="UP000187406"/>
    </source>
</evidence>
<comment type="caution">
    <text evidence="2">The sequence shown here is derived from an EMBL/GenBank/DDBJ whole genome shotgun (WGS) entry which is preliminary data.</text>
</comment>
<organism evidence="2 3">
    <name type="scientific">Cephalotus follicularis</name>
    <name type="common">Albany pitcher plant</name>
    <dbReference type="NCBI Taxonomy" id="3775"/>
    <lineage>
        <taxon>Eukaryota</taxon>
        <taxon>Viridiplantae</taxon>
        <taxon>Streptophyta</taxon>
        <taxon>Embryophyta</taxon>
        <taxon>Tracheophyta</taxon>
        <taxon>Spermatophyta</taxon>
        <taxon>Magnoliopsida</taxon>
        <taxon>eudicotyledons</taxon>
        <taxon>Gunneridae</taxon>
        <taxon>Pentapetalae</taxon>
        <taxon>rosids</taxon>
        <taxon>fabids</taxon>
        <taxon>Oxalidales</taxon>
        <taxon>Cephalotaceae</taxon>
        <taxon>Cephalotus</taxon>
    </lineage>
</organism>
<feature type="compositionally biased region" description="Acidic residues" evidence="1">
    <location>
        <begin position="50"/>
        <end position="68"/>
    </location>
</feature>
<accession>A0A1Q3C2I9</accession>